<evidence type="ECO:0000313" key="3">
    <source>
        <dbReference type="Proteomes" id="UP001202248"/>
    </source>
</evidence>
<protein>
    <recommendedName>
        <fullName evidence="4">DUF4890 domain-containing protein</fullName>
    </recommendedName>
</protein>
<feature type="coiled-coil region" evidence="1">
    <location>
        <begin position="50"/>
        <end position="77"/>
    </location>
</feature>
<evidence type="ECO:0008006" key="4">
    <source>
        <dbReference type="Google" id="ProtNLM"/>
    </source>
</evidence>
<keyword evidence="3" id="KW-1185">Reference proteome</keyword>
<name>A0ABS9SEI7_9BACT</name>
<organism evidence="2 3">
    <name type="scientific">Niabella ginsengisoli</name>
    <dbReference type="NCBI Taxonomy" id="522298"/>
    <lineage>
        <taxon>Bacteria</taxon>
        <taxon>Pseudomonadati</taxon>
        <taxon>Bacteroidota</taxon>
        <taxon>Chitinophagia</taxon>
        <taxon>Chitinophagales</taxon>
        <taxon>Chitinophagaceae</taxon>
        <taxon>Niabella</taxon>
    </lineage>
</organism>
<evidence type="ECO:0000313" key="2">
    <source>
        <dbReference type="EMBL" id="MCH5596771.1"/>
    </source>
</evidence>
<comment type="caution">
    <text evidence="2">The sequence shown here is derived from an EMBL/GenBank/DDBJ whole genome shotgun (WGS) entry which is preliminary data.</text>
</comment>
<keyword evidence="1" id="KW-0175">Coiled coil</keyword>
<gene>
    <name evidence="2" type="ORF">MKP09_01950</name>
</gene>
<reference evidence="2 3" key="1">
    <citation type="submission" date="2022-02" db="EMBL/GenBank/DDBJ databases">
        <authorList>
            <person name="Min J."/>
        </authorList>
    </citation>
    <scope>NUCLEOTIDE SEQUENCE [LARGE SCALE GENOMIC DNA]</scope>
    <source>
        <strain evidence="2 3">GR10-1</strain>
    </source>
</reference>
<sequence>MQTTRMKSLFIISFLLVTSILIAQEIPSRVNDGVSLSQQKEVKRDALAGLNLSREQLKELQALNKDAKQQQKNLTSDSNINAKQRREKLQILKKQQADKRKAVLTAEQYTKYEQNLKEIKEQGKNVSRQKV</sequence>
<dbReference type="RefSeq" id="WP_240826187.1">
    <property type="nucleotide sequence ID" value="NZ_JAKWBL010000001.1"/>
</dbReference>
<accession>A0ABS9SEI7</accession>
<proteinExistence type="predicted"/>
<dbReference type="EMBL" id="JAKWBL010000001">
    <property type="protein sequence ID" value="MCH5596771.1"/>
    <property type="molecule type" value="Genomic_DNA"/>
</dbReference>
<evidence type="ECO:0000256" key="1">
    <source>
        <dbReference type="SAM" id="Coils"/>
    </source>
</evidence>
<dbReference type="Proteomes" id="UP001202248">
    <property type="component" value="Unassembled WGS sequence"/>
</dbReference>
<feature type="coiled-coil region" evidence="1">
    <location>
        <begin position="102"/>
        <end position="129"/>
    </location>
</feature>